<reference evidence="1 2" key="1">
    <citation type="journal article" date="2019" name="Nat. Ecol. Evol.">
        <title>Megaphylogeny resolves global patterns of mushroom evolution.</title>
        <authorList>
            <person name="Varga T."/>
            <person name="Krizsan K."/>
            <person name="Foldi C."/>
            <person name="Dima B."/>
            <person name="Sanchez-Garcia M."/>
            <person name="Sanchez-Ramirez S."/>
            <person name="Szollosi G.J."/>
            <person name="Szarkandi J.G."/>
            <person name="Papp V."/>
            <person name="Albert L."/>
            <person name="Andreopoulos W."/>
            <person name="Angelini C."/>
            <person name="Antonin V."/>
            <person name="Barry K.W."/>
            <person name="Bougher N.L."/>
            <person name="Buchanan P."/>
            <person name="Buyck B."/>
            <person name="Bense V."/>
            <person name="Catcheside P."/>
            <person name="Chovatia M."/>
            <person name="Cooper J."/>
            <person name="Damon W."/>
            <person name="Desjardin D."/>
            <person name="Finy P."/>
            <person name="Geml J."/>
            <person name="Haridas S."/>
            <person name="Hughes K."/>
            <person name="Justo A."/>
            <person name="Karasinski D."/>
            <person name="Kautmanova I."/>
            <person name="Kiss B."/>
            <person name="Kocsube S."/>
            <person name="Kotiranta H."/>
            <person name="LaButti K.M."/>
            <person name="Lechner B.E."/>
            <person name="Liimatainen K."/>
            <person name="Lipzen A."/>
            <person name="Lukacs Z."/>
            <person name="Mihaltcheva S."/>
            <person name="Morgado L.N."/>
            <person name="Niskanen T."/>
            <person name="Noordeloos M.E."/>
            <person name="Ohm R.A."/>
            <person name="Ortiz-Santana B."/>
            <person name="Ovrebo C."/>
            <person name="Racz N."/>
            <person name="Riley R."/>
            <person name="Savchenko A."/>
            <person name="Shiryaev A."/>
            <person name="Soop K."/>
            <person name="Spirin V."/>
            <person name="Szebenyi C."/>
            <person name="Tomsovsky M."/>
            <person name="Tulloss R.E."/>
            <person name="Uehling J."/>
            <person name="Grigoriev I.V."/>
            <person name="Vagvolgyi C."/>
            <person name="Papp T."/>
            <person name="Martin F.M."/>
            <person name="Miettinen O."/>
            <person name="Hibbett D.S."/>
            <person name="Nagy L.G."/>
        </authorList>
    </citation>
    <scope>NUCLEOTIDE SEQUENCE [LARGE SCALE GENOMIC DNA]</scope>
    <source>
        <strain evidence="1 2">NL-1719</strain>
    </source>
</reference>
<organism evidence="1 2">
    <name type="scientific">Pluteus cervinus</name>
    <dbReference type="NCBI Taxonomy" id="181527"/>
    <lineage>
        <taxon>Eukaryota</taxon>
        <taxon>Fungi</taxon>
        <taxon>Dikarya</taxon>
        <taxon>Basidiomycota</taxon>
        <taxon>Agaricomycotina</taxon>
        <taxon>Agaricomycetes</taxon>
        <taxon>Agaricomycetidae</taxon>
        <taxon>Agaricales</taxon>
        <taxon>Pluteineae</taxon>
        <taxon>Pluteaceae</taxon>
        <taxon>Pluteus</taxon>
    </lineage>
</organism>
<proteinExistence type="predicted"/>
<keyword evidence="2" id="KW-1185">Reference proteome</keyword>
<evidence type="ECO:0000313" key="2">
    <source>
        <dbReference type="Proteomes" id="UP000308600"/>
    </source>
</evidence>
<dbReference type="EMBL" id="ML208362">
    <property type="protein sequence ID" value="TFK68010.1"/>
    <property type="molecule type" value="Genomic_DNA"/>
</dbReference>
<protein>
    <submittedName>
        <fullName evidence="1">Uncharacterized protein</fullName>
    </submittedName>
</protein>
<gene>
    <name evidence="1" type="ORF">BDN72DRAFT_858751</name>
</gene>
<dbReference type="Proteomes" id="UP000308600">
    <property type="component" value="Unassembled WGS sequence"/>
</dbReference>
<accession>A0ACD3AQL3</accession>
<sequence>MSPFTRLFSLLVLGTIAAGTGGIVPPGLSSAGADPESSTLNPVDVTTANPTDIDTIISTIRQVNQKTGAEDKSPPSPGVPETVVTAVDGNVTIAGQNSSSLLGVLHDTSAHPEVTTGSIIGSSSVSSPSRKRMLDGYTTVFEGTGTGPNDRDASIQGTAYLTYKVLDNSTYDVDGCQDFCNSVPACVFCNLYYEFNARLNVYWHSNDDYLPSNLKCALYADYHTAAEKTNWGGQKLEPSSPGLTYIQQSSGYSRDPLVASPLPDGYQQVFGPLNASTDAPGVRIKRMLVRADLTIACRTSFMGFALLDKYDVKACANLCNSRPANPVGGACQFFNIWRAVQDGNPKSYTCTMFYLSTDASTATSTGQDGVSVTYSRGYQRISILPDGGFEGTGPCPYFYSGCHILSTTYWAGTSANSNDLDASILRNELVQYARTGFATGQLGAVNGDNSNPGTLSIRNPLNSVPGKQYVITFFQDSSYSGPEKQAAAFVNVLWNGNTVLSLSGYSTWQYNQVTVTAQGNDILAFYGGAAPAWTDIDDVYVFLA</sequence>
<name>A0ACD3AQL3_9AGAR</name>
<evidence type="ECO:0000313" key="1">
    <source>
        <dbReference type="EMBL" id="TFK68010.1"/>
    </source>
</evidence>